<dbReference type="GO" id="GO:0005840">
    <property type="term" value="C:ribosome"/>
    <property type="evidence" value="ECO:0007669"/>
    <property type="project" value="UniProtKB-KW"/>
</dbReference>
<dbReference type="PRINTS" id="PR00881">
    <property type="entry name" value="L7ARS6FAMILY"/>
</dbReference>
<reference evidence="5" key="1">
    <citation type="journal article" date="2020" name="Fungal Divers.">
        <title>Resolving the Mortierellaceae phylogeny through synthesis of multi-gene phylogenetics and phylogenomics.</title>
        <authorList>
            <person name="Vandepol N."/>
            <person name="Liber J."/>
            <person name="Desiro A."/>
            <person name="Na H."/>
            <person name="Kennedy M."/>
            <person name="Barry K."/>
            <person name="Grigoriev I.V."/>
            <person name="Miller A.N."/>
            <person name="O'Donnell K."/>
            <person name="Stajich J.E."/>
            <person name="Bonito G."/>
        </authorList>
    </citation>
    <scope>NUCLEOTIDE SEQUENCE</scope>
    <source>
        <strain evidence="5">NVP1</strain>
    </source>
</reference>
<dbReference type="Gene3D" id="3.30.1330.30">
    <property type="match status" value="1"/>
</dbReference>
<dbReference type="InterPro" id="IPR018492">
    <property type="entry name" value="Ribosomal_eL8/Nhp2"/>
</dbReference>
<organism evidence="5 6">
    <name type="scientific">Podila minutissima</name>
    <dbReference type="NCBI Taxonomy" id="64525"/>
    <lineage>
        <taxon>Eukaryota</taxon>
        <taxon>Fungi</taxon>
        <taxon>Fungi incertae sedis</taxon>
        <taxon>Mucoromycota</taxon>
        <taxon>Mortierellomycotina</taxon>
        <taxon>Mortierellomycetes</taxon>
        <taxon>Mortierellales</taxon>
        <taxon>Mortierellaceae</taxon>
        <taxon>Podila</taxon>
    </lineage>
</organism>
<feature type="region of interest" description="Disordered" evidence="3">
    <location>
        <begin position="169"/>
        <end position="244"/>
    </location>
</feature>
<evidence type="ECO:0000256" key="1">
    <source>
        <dbReference type="ARBA" id="ARBA00007337"/>
    </source>
</evidence>
<dbReference type="EMBL" id="JAAAUY010000703">
    <property type="protein sequence ID" value="KAF9327077.1"/>
    <property type="molecule type" value="Genomic_DNA"/>
</dbReference>
<evidence type="ECO:0000256" key="2">
    <source>
        <dbReference type="ARBA" id="ARBA00023274"/>
    </source>
</evidence>
<evidence type="ECO:0000313" key="6">
    <source>
        <dbReference type="Proteomes" id="UP000696485"/>
    </source>
</evidence>
<dbReference type="InterPro" id="IPR004038">
    <property type="entry name" value="Ribosomal_eL8/eL30/eS12/Gad45"/>
</dbReference>
<evidence type="ECO:0000259" key="4">
    <source>
        <dbReference type="Pfam" id="PF01248"/>
    </source>
</evidence>
<evidence type="ECO:0000313" key="5">
    <source>
        <dbReference type="EMBL" id="KAF9327077.1"/>
    </source>
</evidence>
<dbReference type="SUPFAM" id="SSF55315">
    <property type="entry name" value="L30e-like"/>
    <property type="match status" value="1"/>
</dbReference>
<dbReference type="AlphaFoldDB" id="A0A9P5SGL8"/>
<keyword evidence="5" id="KW-0689">Ribosomal protein</keyword>
<dbReference type="InterPro" id="IPR029064">
    <property type="entry name" value="Ribosomal_eL30-like_sf"/>
</dbReference>
<dbReference type="GO" id="GO:1990904">
    <property type="term" value="C:ribonucleoprotein complex"/>
    <property type="evidence" value="ECO:0007669"/>
    <property type="project" value="UniProtKB-KW"/>
</dbReference>
<feature type="compositionally biased region" description="Basic residues" evidence="3">
    <location>
        <begin position="86"/>
        <end position="100"/>
    </location>
</feature>
<gene>
    <name evidence="5" type="primary">RPL7A</name>
    <name evidence="5" type="ORF">BG006_009584</name>
</gene>
<feature type="compositionally biased region" description="Low complexity" evidence="3">
    <location>
        <begin position="76"/>
        <end position="85"/>
    </location>
</feature>
<feature type="region of interest" description="Disordered" evidence="3">
    <location>
        <begin position="1"/>
        <end position="39"/>
    </location>
</feature>
<comment type="caution">
    <text evidence="5">The sequence shown here is derived from an EMBL/GenBank/DDBJ whole genome shotgun (WGS) entry which is preliminary data.</text>
</comment>
<feature type="compositionally biased region" description="Basic and acidic residues" evidence="3">
    <location>
        <begin position="214"/>
        <end position="241"/>
    </location>
</feature>
<feature type="region of interest" description="Disordered" evidence="3">
    <location>
        <begin position="62"/>
        <end position="112"/>
    </location>
</feature>
<dbReference type="Pfam" id="PF01248">
    <property type="entry name" value="Ribosomal_L7Ae"/>
    <property type="match status" value="1"/>
</dbReference>
<keyword evidence="6" id="KW-1185">Reference proteome</keyword>
<protein>
    <submittedName>
        <fullName evidence="5">60S ribosomal protein L7A</fullName>
    </submittedName>
</protein>
<proteinExistence type="inferred from homology"/>
<sequence length="390" mass="43126">MQTPTDSAAVKVPTDSATMEVPTDSATVHDPSDPTTVQISPDSITVQVSTVSPLANAMITSAKKRKIAEKTKVTTEKPTPSTTTPAKKHKTQRERMKRQKVPNTPQPLSYTKRPDFQRLQHELKLQKVKHGNVQIAVLTPKPPAMTQMKWYLEESKAKAVFRVLSKHNPETVKQRKARKAAVASSASEKKTLPPLTEADFGDKQGEGGEGGEDDNGKHIKEEELEDDGNKENKDQPDKNNKNNDVAAQRTDQANSACFLKRGIGHVAAIVEAQKVLMVVVASDVDLPESVAWLLTPCRRKNVPYCIVREKMRLGTPVHKKATPVVALTAVCPEHEALFAKVLKIARESLKERLGREEEAKRVLGNNKINCAAKLSKEVMMLRYNAALKKF</sequence>
<feature type="domain" description="Ribosomal protein eL8/eL30/eS12/Gadd45" evidence="4">
    <location>
        <begin position="249"/>
        <end position="331"/>
    </location>
</feature>
<name>A0A9P5SGL8_9FUNG</name>
<dbReference type="Proteomes" id="UP000696485">
    <property type="component" value="Unassembled WGS sequence"/>
</dbReference>
<comment type="similarity">
    <text evidence="1">Belongs to the eukaryotic ribosomal protein eL8 family.</text>
</comment>
<accession>A0A9P5SGL8</accession>
<keyword evidence="2" id="KW-0687">Ribonucleoprotein</keyword>
<evidence type="ECO:0000256" key="3">
    <source>
        <dbReference type="SAM" id="MobiDB-lite"/>
    </source>
</evidence>